<protein>
    <recommendedName>
        <fullName evidence="3">CDP-glycerol--glycerophosphate glycerophosphotransferase</fullName>
    </recommendedName>
</protein>
<evidence type="ECO:0000313" key="2">
    <source>
        <dbReference type="Proteomes" id="UP000298058"/>
    </source>
</evidence>
<dbReference type="InterPro" id="IPR010866">
    <property type="entry name" value="A-2_8-polyST"/>
</dbReference>
<keyword evidence="2" id="KW-1185">Reference proteome</keyword>
<name>A0A4R9LVI0_9LEPT</name>
<comment type="caution">
    <text evidence="1">The sequence shown here is derived from an EMBL/GenBank/DDBJ whole genome shotgun (WGS) entry which is preliminary data.</text>
</comment>
<dbReference type="RefSeq" id="WP_135760941.1">
    <property type="nucleotide sequence ID" value="NZ_RQHW01000047.1"/>
</dbReference>
<dbReference type="OrthoDB" id="757934at2"/>
<evidence type="ECO:0000313" key="1">
    <source>
        <dbReference type="EMBL" id="TGN18253.1"/>
    </source>
</evidence>
<organism evidence="1 2">
    <name type="scientific">Leptospira idonii</name>
    <dbReference type="NCBI Taxonomy" id="1193500"/>
    <lineage>
        <taxon>Bacteria</taxon>
        <taxon>Pseudomonadati</taxon>
        <taxon>Spirochaetota</taxon>
        <taxon>Spirochaetia</taxon>
        <taxon>Leptospirales</taxon>
        <taxon>Leptospiraceae</taxon>
        <taxon>Leptospira</taxon>
    </lineage>
</organism>
<gene>
    <name evidence="1" type="ORF">EHS15_12645</name>
</gene>
<proteinExistence type="predicted"/>
<dbReference type="Proteomes" id="UP000298058">
    <property type="component" value="Unassembled WGS sequence"/>
</dbReference>
<sequence length="348" mass="39635">MKGLITFNHPGGKNVVLPVVSFLLNQHPDLQLDFAITSESSGLEEEFKERVHAYCLPENVSSEDLRSLDWNQYQFVLSGTSISGNLEKTVVREATRLKIKSYSIVDHWCNYLFRYEEKEGSFDSVPDIIFVPDDLAKVEMESFGFDQSKIISSGHPGLGSLEKKIHKLTSEDKNRIHKNLKLESGWEFAVFVSEPISQDEHSDSEIDERTVIQDFLIQQLSWLTQNRIQLFIKLHPRDDQKKYSDLPIEVIPTHLDKFEIIQSARFVIGIDSMLLLESSLLNVPTFSLCSLVSGKLSIGERLSWVKSFHPDQREKLLSLNDVSSVEILLHSNSCKLIGDKILSEFIPA</sequence>
<dbReference type="AlphaFoldDB" id="A0A4R9LVI0"/>
<dbReference type="EMBL" id="RQHW01000047">
    <property type="protein sequence ID" value="TGN18253.1"/>
    <property type="molecule type" value="Genomic_DNA"/>
</dbReference>
<dbReference type="Pfam" id="PF07388">
    <property type="entry name" value="A-2_8-polyST"/>
    <property type="match status" value="1"/>
</dbReference>
<evidence type="ECO:0008006" key="3">
    <source>
        <dbReference type="Google" id="ProtNLM"/>
    </source>
</evidence>
<dbReference type="SUPFAM" id="SSF53756">
    <property type="entry name" value="UDP-Glycosyltransferase/glycogen phosphorylase"/>
    <property type="match status" value="1"/>
</dbReference>
<accession>A0A4R9LVI0</accession>
<reference evidence="1" key="1">
    <citation type="journal article" date="2019" name="PLoS Negl. Trop. Dis.">
        <title>Revisiting the worldwide diversity of Leptospira species in the environment.</title>
        <authorList>
            <person name="Vincent A.T."/>
            <person name="Schiettekatte O."/>
            <person name="Bourhy P."/>
            <person name="Veyrier F.J."/>
            <person name="Picardeau M."/>
        </authorList>
    </citation>
    <scope>NUCLEOTIDE SEQUENCE [LARGE SCALE GENOMIC DNA]</scope>
    <source>
        <strain evidence="1">201300427</strain>
    </source>
</reference>